<comment type="caution">
    <text evidence="3">The sequence shown here is derived from an EMBL/GenBank/DDBJ whole genome shotgun (WGS) entry which is preliminary data.</text>
</comment>
<feature type="domain" description="DUF6788" evidence="2">
    <location>
        <begin position="38"/>
        <end position="83"/>
    </location>
</feature>
<sequence length="85" mass="9214">GESVAQEKSKIEVVSKKPPGGWAANEGQNVLVQDNETGEIHTGSIRIKAVTCGKKGCTKCPHHIYAYAKFRTGKKVTEKYLGVAR</sequence>
<dbReference type="AlphaFoldDB" id="X1VE72"/>
<organism evidence="3">
    <name type="scientific">marine sediment metagenome</name>
    <dbReference type="NCBI Taxonomy" id="412755"/>
    <lineage>
        <taxon>unclassified sequences</taxon>
        <taxon>metagenomes</taxon>
        <taxon>ecological metagenomes</taxon>
    </lineage>
</organism>
<name>X1VE72_9ZZZZ</name>
<dbReference type="InterPro" id="IPR046738">
    <property type="entry name" value="DUF6788"/>
</dbReference>
<feature type="non-terminal residue" evidence="3">
    <location>
        <position position="1"/>
    </location>
</feature>
<evidence type="ECO:0000259" key="2">
    <source>
        <dbReference type="Pfam" id="PF20586"/>
    </source>
</evidence>
<gene>
    <name evidence="3" type="ORF">S12H4_44639</name>
</gene>
<dbReference type="EMBL" id="BARW01027524">
    <property type="protein sequence ID" value="GAJ15962.1"/>
    <property type="molecule type" value="Genomic_DNA"/>
</dbReference>
<reference evidence="3" key="1">
    <citation type="journal article" date="2014" name="Front. Microbiol.">
        <title>High frequency of phylogenetically diverse reductive dehalogenase-homologous genes in deep subseafloor sedimentary metagenomes.</title>
        <authorList>
            <person name="Kawai M."/>
            <person name="Futagami T."/>
            <person name="Toyoda A."/>
            <person name="Takaki Y."/>
            <person name="Nishi S."/>
            <person name="Hori S."/>
            <person name="Arai W."/>
            <person name="Tsubouchi T."/>
            <person name="Morono Y."/>
            <person name="Uchiyama I."/>
            <person name="Ito T."/>
            <person name="Fujiyama A."/>
            <person name="Inagaki F."/>
            <person name="Takami H."/>
        </authorList>
    </citation>
    <scope>NUCLEOTIDE SEQUENCE</scope>
    <source>
        <strain evidence="3">Expedition CK06-06</strain>
    </source>
</reference>
<proteinExistence type="predicted"/>
<protein>
    <recommendedName>
        <fullName evidence="2">DUF6788 domain-containing protein</fullName>
    </recommendedName>
</protein>
<feature type="compositionally biased region" description="Basic and acidic residues" evidence="1">
    <location>
        <begin position="1"/>
        <end position="15"/>
    </location>
</feature>
<evidence type="ECO:0000313" key="3">
    <source>
        <dbReference type="EMBL" id="GAJ15962.1"/>
    </source>
</evidence>
<feature type="region of interest" description="Disordered" evidence="1">
    <location>
        <begin position="1"/>
        <end position="22"/>
    </location>
</feature>
<accession>X1VE72</accession>
<evidence type="ECO:0000256" key="1">
    <source>
        <dbReference type="SAM" id="MobiDB-lite"/>
    </source>
</evidence>
<dbReference type="Pfam" id="PF20586">
    <property type="entry name" value="DUF6788"/>
    <property type="match status" value="1"/>
</dbReference>